<proteinExistence type="predicted"/>
<gene>
    <name evidence="1" type="ORF">CSW64_19505</name>
</gene>
<dbReference type="OrthoDB" id="7596208at2"/>
<dbReference type="AlphaFoldDB" id="A0A2D2B2C3"/>
<sequence length="63" mass="7148">MGGREHRFRWRGLNECRGEWVRLEVSGRVGGWRQGWARGVCNAQETSCDGAVGDSLPSDRRPF</sequence>
<keyword evidence="2" id="KW-1185">Reference proteome</keyword>
<dbReference type="Proteomes" id="UP000228945">
    <property type="component" value="Chromosome"/>
</dbReference>
<protein>
    <submittedName>
        <fullName evidence="1">Uncharacterized protein</fullName>
    </submittedName>
</protein>
<evidence type="ECO:0000313" key="2">
    <source>
        <dbReference type="Proteomes" id="UP000228945"/>
    </source>
</evidence>
<dbReference type="RefSeq" id="WP_099623663.1">
    <property type="nucleotide sequence ID" value="NZ_CP024201.1"/>
</dbReference>
<dbReference type="KEGG" id="cmb:CSW64_19505"/>
<dbReference type="EMBL" id="CP024201">
    <property type="protein sequence ID" value="ATQ44415.1"/>
    <property type="molecule type" value="Genomic_DNA"/>
</dbReference>
<evidence type="ECO:0000313" key="1">
    <source>
        <dbReference type="EMBL" id="ATQ44415.1"/>
    </source>
</evidence>
<reference evidence="1 2" key="1">
    <citation type="submission" date="2017-10" db="EMBL/GenBank/DDBJ databases">
        <title>Genome sequence of Caulobacter mirabilis FWC38.</title>
        <authorList>
            <person name="Fiebig A."/>
            <person name="Crosson S."/>
        </authorList>
    </citation>
    <scope>NUCLEOTIDE SEQUENCE [LARGE SCALE GENOMIC DNA]</scope>
    <source>
        <strain evidence="1 2">FWC 38</strain>
    </source>
</reference>
<accession>A0A2D2B2C3</accession>
<organism evidence="1 2">
    <name type="scientific">Caulobacter mirabilis</name>
    <dbReference type="NCBI Taxonomy" id="69666"/>
    <lineage>
        <taxon>Bacteria</taxon>
        <taxon>Pseudomonadati</taxon>
        <taxon>Pseudomonadota</taxon>
        <taxon>Alphaproteobacteria</taxon>
        <taxon>Caulobacterales</taxon>
        <taxon>Caulobacteraceae</taxon>
        <taxon>Caulobacter</taxon>
    </lineage>
</organism>
<name>A0A2D2B2C3_9CAUL</name>